<dbReference type="RefSeq" id="WP_106318640.1">
    <property type="nucleotide sequence ID" value="NZ_BOMO01000034.1"/>
</dbReference>
<gene>
    <name evidence="3" type="ORF">CLV67_105220</name>
</gene>
<feature type="transmembrane region" description="Helical" evidence="2">
    <location>
        <begin position="51"/>
        <end position="70"/>
    </location>
</feature>
<keyword evidence="4" id="KW-1185">Reference proteome</keyword>
<dbReference type="Pfam" id="PF06197">
    <property type="entry name" value="DUF998"/>
    <property type="match status" value="1"/>
</dbReference>
<feature type="transmembrane region" description="Helical" evidence="2">
    <location>
        <begin position="145"/>
        <end position="167"/>
    </location>
</feature>
<feature type="region of interest" description="Disordered" evidence="1">
    <location>
        <begin position="201"/>
        <end position="232"/>
    </location>
</feature>
<dbReference type="OrthoDB" id="8159487at2"/>
<protein>
    <submittedName>
        <fullName evidence="3">Uncharacterized protein DUF998</fullName>
    </submittedName>
</protein>
<comment type="caution">
    <text evidence="3">The sequence shown here is derived from an EMBL/GenBank/DDBJ whole genome shotgun (WGS) entry which is preliminary data.</text>
</comment>
<sequence length="232" mass="24091">MDRVRWVLPAFGVLAAVQMIVVSTVDGLTRPGYDDTRNWISQLSLGEHGWRGTLNLATCGLWLILCGFGLRGKADRPAAGLVAWCGLALVSLAVVRTDAGLDFPPGVPIEHTTRGLIHQMISVTLAVAGIAAVARLGPRRVARPLAAVVTVLFTAATVLVLLDAAGVLPRTPSGLLERVALFAGLGWIGLVSGRAAWDSSGRRHRACSPTGGAGPGRTPDAAPGTAGTERGR</sequence>
<organism evidence="3 4">
    <name type="scientific">Actinoplanes italicus</name>
    <dbReference type="NCBI Taxonomy" id="113567"/>
    <lineage>
        <taxon>Bacteria</taxon>
        <taxon>Bacillati</taxon>
        <taxon>Actinomycetota</taxon>
        <taxon>Actinomycetes</taxon>
        <taxon>Micromonosporales</taxon>
        <taxon>Micromonosporaceae</taxon>
        <taxon>Actinoplanes</taxon>
    </lineage>
</organism>
<accession>A0A2T0KF97</accession>
<proteinExistence type="predicted"/>
<keyword evidence="2" id="KW-0472">Membrane</keyword>
<feature type="transmembrane region" description="Helical" evidence="2">
    <location>
        <begin position="115"/>
        <end position="133"/>
    </location>
</feature>
<dbReference type="EMBL" id="PVMZ01000005">
    <property type="protein sequence ID" value="PRX22043.1"/>
    <property type="molecule type" value="Genomic_DNA"/>
</dbReference>
<keyword evidence="2" id="KW-1133">Transmembrane helix</keyword>
<evidence type="ECO:0000256" key="2">
    <source>
        <dbReference type="SAM" id="Phobius"/>
    </source>
</evidence>
<name>A0A2T0KF97_9ACTN</name>
<reference evidence="3 4" key="1">
    <citation type="submission" date="2018-03" db="EMBL/GenBank/DDBJ databases">
        <title>Genomic Encyclopedia of Archaeal and Bacterial Type Strains, Phase II (KMG-II): from individual species to whole genera.</title>
        <authorList>
            <person name="Goeker M."/>
        </authorList>
    </citation>
    <scope>NUCLEOTIDE SEQUENCE [LARGE SCALE GENOMIC DNA]</scope>
    <source>
        <strain evidence="3 4">DSM 43146</strain>
    </source>
</reference>
<evidence type="ECO:0000313" key="4">
    <source>
        <dbReference type="Proteomes" id="UP000239415"/>
    </source>
</evidence>
<dbReference type="AlphaFoldDB" id="A0A2T0KF97"/>
<feature type="transmembrane region" description="Helical" evidence="2">
    <location>
        <begin position="179"/>
        <end position="197"/>
    </location>
</feature>
<feature type="transmembrane region" description="Helical" evidence="2">
    <location>
        <begin position="77"/>
        <end position="95"/>
    </location>
</feature>
<evidence type="ECO:0000256" key="1">
    <source>
        <dbReference type="SAM" id="MobiDB-lite"/>
    </source>
</evidence>
<dbReference type="InterPro" id="IPR009339">
    <property type="entry name" value="DUF998"/>
</dbReference>
<evidence type="ECO:0000313" key="3">
    <source>
        <dbReference type="EMBL" id="PRX22043.1"/>
    </source>
</evidence>
<dbReference type="Proteomes" id="UP000239415">
    <property type="component" value="Unassembled WGS sequence"/>
</dbReference>
<keyword evidence="2" id="KW-0812">Transmembrane</keyword>